<keyword evidence="1" id="KW-0676">Redox-active center</keyword>
<organism evidence="2 3">
    <name type="scientific">Natronincola peptidivorans</name>
    <dbReference type="NCBI Taxonomy" id="426128"/>
    <lineage>
        <taxon>Bacteria</taxon>
        <taxon>Bacillati</taxon>
        <taxon>Bacillota</taxon>
        <taxon>Clostridia</taxon>
        <taxon>Peptostreptococcales</taxon>
        <taxon>Natronincolaceae</taxon>
        <taxon>Natronincola</taxon>
    </lineage>
</organism>
<accession>A0A1I0C8N9</accession>
<dbReference type="AlphaFoldDB" id="A0A1I0C8N9"/>
<dbReference type="InterPro" id="IPR036249">
    <property type="entry name" value="Thioredoxin-like_sf"/>
</dbReference>
<gene>
    <name evidence="2" type="ORF">SAMN05660297_01538</name>
</gene>
<dbReference type="Proteomes" id="UP000199568">
    <property type="component" value="Unassembled WGS sequence"/>
</dbReference>
<dbReference type="InterPro" id="IPR011893">
    <property type="entry name" value="Selenoprotein_Rdx-typ"/>
</dbReference>
<reference evidence="2 3" key="1">
    <citation type="submission" date="2016-10" db="EMBL/GenBank/DDBJ databases">
        <authorList>
            <person name="de Groot N.N."/>
        </authorList>
    </citation>
    <scope>NUCLEOTIDE SEQUENCE [LARGE SCALE GENOMIC DNA]</scope>
    <source>
        <strain evidence="2 3">DSM 18979</strain>
    </source>
</reference>
<evidence type="ECO:0000256" key="1">
    <source>
        <dbReference type="ARBA" id="ARBA00023284"/>
    </source>
</evidence>
<dbReference type="Pfam" id="PF10262">
    <property type="entry name" value="Rdx"/>
    <property type="match status" value="1"/>
</dbReference>
<name>A0A1I0C8N9_9FIRM</name>
<dbReference type="NCBIfam" id="TIGR02174">
    <property type="entry name" value="CXXU_selWTH"/>
    <property type="match status" value="1"/>
</dbReference>
<evidence type="ECO:0000313" key="2">
    <source>
        <dbReference type="EMBL" id="SET15900.1"/>
    </source>
</evidence>
<evidence type="ECO:0000313" key="3">
    <source>
        <dbReference type="Proteomes" id="UP000199568"/>
    </source>
</evidence>
<keyword evidence="3" id="KW-1185">Reference proteome</keyword>
<proteinExistence type="predicted"/>
<dbReference type="EMBL" id="FOHU01000005">
    <property type="protein sequence ID" value="SET15900.1"/>
    <property type="molecule type" value="Genomic_DNA"/>
</dbReference>
<protein>
    <submittedName>
        <fullName evidence="2">Selenoprotein W-related protein</fullName>
    </submittedName>
</protein>
<dbReference type="Gene3D" id="3.40.30.10">
    <property type="entry name" value="Glutaredoxin"/>
    <property type="match status" value="1"/>
</dbReference>
<sequence>MVEKILSAYKNEVTALTLIPSSGGVFEVTSNDQLIFSKKEEGRFPEFKELTPKI</sequence>
<dbReference type="SUPFAM" id="SSF52833">
    <property type="entry name" value="Thioredoxin-like"/>
    <property type="match status" value="1"/>
</dbReference>